<protein>
    <recommendedName>
        <fullName evidence="2">BTB domain-containing protein</fullName>
    </recommendedName>
</protein>
<dbReference type="Pfam" id="PF12436">
    <property type="entry name" value="USP7_ICP0_bdg"/>
    <property type="match status" value="1"/>
</dbReference>
<reference evidence="3" key="1">
    <citation type="submission" date="2020-05" db="EMBL/GenBank/DDBJ databases">
        <title>Phylogenomic resolution of chytrid fungi.</title>
        <authorList>
            <person name="Stajich J.E."/>
            <person name="Amses K."/>
            <person name="Simmons R."/>
            <person name="Seto K."/>
            <person name="Myers J."/>
            <person name="Bonds A."/>
            <person name="Quandt C.A."/>
            <person name="Barry K."/>
            <person name="Liu P."/>
            <person name="Grigoriev I."/>
            <person name="Longcore J.E."/>
            <person name="James T.Y."/>
        </authorList>
    </citation>
    <scope>NUCLEOTIDE SEQUENCE</scope>
    <source>
        <strain evidence="3">JEL0318</strain>
    </source>
</reference>
<dbReference type="EMBL" id="JADGJD010000650">
    <property type="protein sequence ID" value="KAJ3049394.1"/>
    <property type="molecule type" value="Genomic_DNA"/>
</dbReference>
<dbReference type="SUPFAM" id="SSF54695">
    <property type="entry name" value="POZ domain"/>
    <property type="match status" value="1"/>
</dbReference>
<keyword evidence="4" id="KW-1185">Reference proteome</keyword>
<accession>A0AAD5X3P4</accession>
<dbReference type="Gene3D" id="3.10.20.90">
    <property type="entry name" value="Phosphatidylinositol 3-kinase Catalytic Subunit, Chain A, domain 1"/>
    <property type="match status" value="1"/>
</dbReference>
<evidence type="ECO:0000256" key="1">
    <source>
        <dbReference type="ARBA" id="ARBA00022786"/>
    </source>
</evidence>
<dbReference type="AlphaFoldDB" id="A0AAD5X3P4"/>
<organism evidence="3 4">
    <name type="scientific">Rhizophlyctis rosea</name>
    <dbReference type="NCBI Taxonomy" id="64517"/>
    <lineage>
        <taxon>Eukaryota</taxon>
        <taxon>Fungi</taxon>
        <taxon>Fungi incertae sedis</taxon>
        <taxon>Chytridiomycota</taxon>
        <taxon>Chytridiomycota incertae sedis</taxon>
        <taxon>Chytridiomycetes</taxon>
        <taxon>Rhizophlyctidales</taxon>
        <taxon>Rhizophlyctidaceae</taxon>
        <taxon>Rhizophlyctis</taxon>
    </lineage>
</organism>
<gene>
    <name evidence="3" type="ORF">HK097_009610</name>
</gene>
<name>A0AAD5X3P4_9FUNG</name>
<dbReference type="Gene3D" id="3.30.710.10">
    <property type="entry name" value="Potassium Channel Kv1.1, Chain A"/>
    <property type="match status" value="1"/>
</dbReference>
<dbReference type="PROSITE" id="PS50097">
    <property type="entry name" value="BTB"/>
    <property type="match status" value="1"/>
</dbReference>
<sequence>MDRKSVPYSLRQKHAGTRELFSFSDETSTKTYFPIRRRQNGTYRIDHSTTTTPTGFFKHTCPDCKERGLLFVHHFDGGTNTLTYLGVQHIDDSYRAFKTILPSLRSLAGFRANEAIIVYKDVHKDLVHVIDPKQTLIHSEIEHGDILVVQRSNDKPHYVYAHKSLPSFPSPTTSPTKPLQKHAQKLWETRQNADVTIRYGLSASLSLKCHNFVLSISAYFNNVFNNPSFLAVSETTLDAVHDTEAVELIIEYMYLGDSSNLTKSSTELKVAMIRLADFLNLEEVLMLLVESMNPRSVQRESVCFILREGLECTQARKLADLAVDWIYRNMEVLHEEGPLKGFLRENGDAYDLVMEAISSRVKTLKRKFGDR</sequence>
<dbReference type="InterPro" id="IPR000210">
    <property type="entry name" value="BTB/POZ_dom"/>
</dbReference>
<dbReference type="Proteomes" id="UP001212841">
    <property type="component" value="Unassembled WGS sequence"/>
</dbReference>
<evidence type="ECO:0000313" key="4">
    <source>
        <dbReference type="Proteomes" id="UP001212841"/>
    </source>
</evidence>
<dbReference type="Pfam" id="PF00651">
    <property type="entry name" value="BTB"/>
    <property type="match status" value="1"/>
</dbReference>
<dbReference type="GO" id="GO:0140096">
    <property type="term" value="F:catalytic activity, acting on a protein"/>
    <property type="evidence" value="ECO:0007669"/>
    <property type="project" value="UniProtKB-ARBA"/>
</dbReference>
<proteinExistence type="predicted"/>
<feature type="domain" description="BTB" evidence="2">
    <location>
        <begin position="193"/>
        <end position="257"/>
    </location>
</feature>
<dbReference type="InterPro" id="IPR011333">
    <property type="entry name" value="SKP1/BTB/POZ_sf"/>
</dbReference>
<evidence type="ECO:0000259" key="2">
    <source>
        <dbReference type="PROSITE" id="PS50097"/>
    </source>
</evidence>
<comment type="caution">
    <text evidence="3">The sequence shown here is derived from an EMBL/GenBank/DDBJ whole genome shotgun (WGS) entry which is preliminary data.</text>
</comment>
<keyword evidence="1" id="KW-0833">Ubl conjugation pathway</keyword>
<dbReference type="InterPro" id="IPR024729">
    <property type="entry name" value="USP7_ICP0-binding_dom"/>
</dbReference>
<evidence type="ECO:0000313" key="3">
    <source>
        <dbReference type="EMBL" id="KAJ3049394.1"/>
    </source>
</evidence>